<evidence type="ECO:0000313" key="1">
    <source>
        <dbReference type="EMBL" id="KAF6034602.1"/>
    </source>
</evidence>
<accession>A0A7J7K7I6</accession>
<sequence length="152" mass="17491">MEQRRAKQAQMSKFLEENVDKALSLIHIQRLRLEAKIKQRHQVDVITQYKQTKSEFGQLIGMEMPELALEIPTLHTLDSKRNIEIKIGQKYLIAIAPTPSLPTYWEEPVAEPRQVFLEPGSAEYQQVLKSFNTDDRCSIPGGAMRSNNRTQV</sequence>
<organism evidence="1 2">
    <name type="scientific">Bugula neritina</name>
    <name type="common">Brown bryozoan</name>
    <name type="synonym">Sertularia neritina</name>
    <dbReference type="NCBI Taxonomy" id="10212"/>
    <lineage>
        <taxon>Eukaryota</taxon>
        <taxon>Metazoa</taxon>
        <taxon>Spiralia</taxon>
        <taxon>Lophotrochozoa</taxon>
        <taxon>Bryozoa</taxon>
        <taxon>Gymnolaemata</taxon>
        <taxon>Cheilostomatida</taxon>
        <taxon>Flustrina</taxon>
        <taxon>Buguloidea</taxon>
        <taxon>Bugulidae</taxon>
        <taxon>Bugula</taxon>
    </lineage>
</organism>
<evidence type="ECO:0000313" key="2">
    <source>
        <dbReference type="Proteomes" id="UP000593567"/>
    </source>
</evidence>
<proteinExistence type="predicted"/>
<dbReference type="AlphaFoldDB" id="A0A7J7K7I6"/>
<protein>
    <submittedName>
        <fullName evidence="1">Uncharacterized protein</fullName>
    </submittedName>
</protein>
<reference evidence="1" key="1">
    <citation type="submission" date="2020-06" db="EMBL/GenBank/DDBJ databases">
        <title>Draft genome of Bugula neritina, a colonial animal packing powerful symbionts and potential medicines.</title>
        <authorList>
            <person name="Rayko M."/>
        </authorList>
    </citation>
    <scope>NUCLEOTIDE SEQUENCE [LARGE SCALE GENOMIC DNA]</scope>
    <source>
        <strain evidence="1">Kwan_BN1</strain>
    </source>
</reference>
<keyword evidence="2" id="KW-1185">Reference proteome</keyword>
<comment type="caution">
    <text evidence="1">The sequence shown here is derived from an EMBL/GenBank/DDBJ whole genome shotgun (WGS) entry which is preliminary data.</text>
</comment>
<name>A0A7J7K7I6_BUGNE</name>
<dbReference type="EMBL" id="VXIV02001037">
    <property type="protein sequence ID" value="KAF6034602.1"/>
    <property type="molecule type" value="Genomic_DNA"/>
</dbReference>
<gene>
    <name evidence="1" type="ORF">EB796_007093</name>
</gene>
<dbReference type="Proteomes" id="UP000593567">
    <property type="component" value="Unassembled WGS sequence"/>
</dbReference>